<evidence type="ECO:0000313" key="7">
    <source>
        <dbReference type="EMBL" id="MDZ5456256.1"/>
    </source>
</evidence>
<dbReference type="SUPFAM" id="SSF52540">
    <property type="entry name" value="P-loop containing nucleoside triphosphate hydrolases"/>
    <property type="match status" value="1"/>
</dbReference>
<dbReference type="PROSITE" id="PS50045">
    <property type="entry name" value="SIGMA54_INTERACT_4"/>
    <property type="match status" value="1"/>
</dbReference>
<evidence type="ECO:0000259" key="6">
    <source>
        <dbReference type="PROSITE" id="PS50045"/>
    </source>
</evidence>
<dbReference type="Gene3D" id="3.30.450.40">
    <property type="match status" value="1"/>
</dbReference>
<keyword evidence="4" id="KW-0238">DNA-binding</keyword>
<evidence type="ECO:0000256" key="5">
    <source>
        <dbReference type="ARBA" id="ARBA00023163"/>
    </source>
</evidence>
<dbReference type="Gene3D" id="1.10.8.60">
    <property type="match status" value="1"/>
</dbReference>
<dbReference type="InterPro" id="IPR025662">
    <property type="entry name" value="Sigma_54_int_dom_ATP-bd_1"/>
</dbReference>
<proteinExistence type="predicted"/>
<dbReference type="PANTHER" id="PTHR32071:SF77">
    <property type="entry name" value="TRANSCRIPTIONAL REGULATORY PROTEIN"/>
    <property type="match status" value="1"/>
</dbReference>
<dbReference type="EMBL" id="JAXOJX010000007">
    <property type="protein sequence ID" value="MDZ5456256.1"/>
    <property type="molecule type" value="Genomic_DNA"/>
</dbReference>
<keyword evidence="3" id="KW-0805">Transcription regulation</keyword>
<dbReference type="Gene3D" id="1.10.10.60">
    <property type="entry name" value="Homeodomain-like"/>
    <property type="match status" value="1"/>
</dbReference>
<comment type="caution">
    <text evidence="7">The sequence shown here is derived from an EMBL/GenBank/DDBJ whole genome shotgun (WGS) entry which is preliminary data.</text>
</comment>
<name>A0ABU5IAY8_9BURK</name>
<dbReference type="InterPro" id="IPR027417">
    <property type="entry name" value="P-loop_NTPase"/>
</dbReference>
<dbReference type="InterPro" id="IPR009057">
    <property type="entry name" value="Homeodomain-like_sf"/>
</dbReference>
<dbReference type="InterPro" id="IPR002078">
    <property type="entry name" value="Sigma_54_int"/>
</dbReference>
<reference evidence="7 8" key="1">
    <citation type="submission" date="2023-11" db="EMBL/GenBank/DDBJ databases">
        <title>Draft genome of Azohydromonas lata strain H1 (DSM1123), a polyhydroxyalkanoate producer.</title>
        <authorList>
            <person name="Traversa D."/>
            <person name="D'Addabbo P."/>
            <person name="Pazzani C."/>
            <person name="Manzari C."/>
            <person name="Chiara M."/>
            <person name="Scrascia M."/>
        </authorList>
    </citation>
    <scope>NUCLEOTIDE SEQUENCE [LARGE SCALE GENOMIC DNA]</scope>
    <source>
        <strain evidence="7 8">H1</strain>
    </source>
</reference>
<dbReference type="InterPro" id="IPR025943">
    <property type="entry name" value="Sigma_54_int_dom_ATP-bd_2"/>
</dbReference>
<feature type="domain" description="Sigma-54 factor interaction" evidence="6">
    <location>
        <begin position="343"/>
        <end position="571"/>
    </location>
</feature>
<evidence type="ECO:0000256" key="1">
    <source>
        <dbReference type="ARBA" id="ARBA00022741"/>
    </source>
</evidence>
<protein>
    <submittedName>
        <fullName evidence="7">Sigma-54-dependent Fis family transcriptional regulator</fullName>
    </submittedName>
</protein>
<evidence type="ECO:0000256" key="3">
    <source>
        <dbReference type="ARBA" id="ARBA00023015"/>
    </source>
</evidence>
<dbReference type="PANTHER" id="PTHR32071">
    <property type="entry name" value="TRANSCRIPTIONAL REGULATORY PROTEIN"/>
    <property type="match status" value="1"/>
</dbReference>
<keyword evidence="8" id="KW-1185">Reference proteome</keyword>
<accession>A0ABU5IAY8</accession>
<dbReference type="SUPFAM" id="SSF46689">
    <property type="entry name" value="Homeodomain-like"/>
    <property type="match status" value="1"/>
</dbReference>
<keyword evidence="1" id="KW-0547">Nucleotide-binding</keyword>
<dbReference type="InterPro" id="IPR058031">
    <property type="entry name" value="AAA_lid_NorR"/>
</dbReference>
<dbReference type="Pfam" id="PF25601">
    <property type="entry name" value="AAA_lid_14"/>
    <property type="match status" value="1"/>
</dbReference>
<evidence type="ECO:0000256" key="2">
    <source>
        <dbReference type="ARBA" id="ARBA00022840"/>
    </source>
</evidence>
<dbReference type="InterPro" id="IPR029016">
    <property type="entry name" value="GAF-like_dom_sf"/>
</dbReference>
<dbReference type="Pfam" id="PF00158">
    <property type="entry name" value="Sigma54_activat"/>
    <property type="match status" value="1"/>
</dbReference>
<sequence>MSNSSDLHVDRVLRAASGVVPSSDTPDSLIHRSWHRCYHQHGLDPADCFDPCVESASRVRTSRERMEEYLQVARSGMEQLFKHVVDLGYVLLLTDAEGITIDYIGNDTWARDAQRFGLYLGANWQEHIAGTNGIGTCIQEQTALTCHSADHFYANNTGLSCSTTPLFHPDGRLMGVLDVSAQAQSDARESQHLALHLTRLYGRMIEDATFMRHFRDRWILRLATNWALVDVTGDMLLAFDADGVLLGASAAARQWLRALPPRRGADAVVGRHLMDLFDCTMDDIWRLARAPDAMERSLLSLVDQRSYFSSVIVPRVRAVGDGPLREAAEPAASVPVGAALRRLAGEDRKMRALQHQAQRLANRRINILIQGETGSGKEVFARALHESSERRHKPFVAVNCAAIPESLIESELFGYTAGTFTGARSRGMKGLIVQAHGGTLFLDEIGDMPLHLQTRLLRVLSEHEVLPLGAEQPVRVELTVVAASHRDLRQAIAAGTFREDLYYRLCGATLLLPSLRERQDLDYLIHLILEEEGREAGVPAAISDEAMALLRRCPWPGNIRQLRNALRYGLALCDEAGILTEHLPPEIGAGMPHAAPTLQAPPAAPMADRPAPPPAMAAARPPEAERLQALLHAHRWNITAVAAKTGQCRTTIYRQMKRFGIVSPVDAGNTPH</sequence>
<evidence type="ECO:0000313" key="8">
    <source>
        <dbReference type="Proteomes" id="UP001293718"/>
    </source>
</evidence>
<keyword evidence="5" id="KW-0804">Transcription</keyword>
<gene>
    <name evidence="7" type="ORF">SM757_06685</name>
</gene>
<dbReference type="PROSITE" id="PS00676">
    <property type="entry name" value="SIGMA54_INTERACT_2"/>
    <property type="match status" value="1"/>
</dbReference>
<organism evidence="7 8">
    <name type="scientific">Azohydromonas lata</name>
    <dbReference type="NCBI Taxonomy" id="45677"/>
    <lineage>
        <taxon>Bacteria</taxon>
        <taxon>Pseudomonadati</taxon>
        <taxon>Pseudomonadota</taxon>
        <taxon>Betaproteobacteria</taxon>
        <taxon>Burkholderiales</taxon>
        <taxon>Sphaerotilaceae</taxon>
        <taxon>Azohydromonas</taxon>
    </lineage>
</organism>
<dbReference type="RefSeq" id="WP_322464867.1">
    <property type="nucleotide sequence ID" value="NZ_JAXOJX010000007.1"/>
</dbReference>
<dbReference type="InterPro" id="IPR003593">
    <property type="entry name" value="AAA+_ATPase"/>
</dbReference>
<dbReference type="InterPro" id="IPR025944">
    <property type="entry name" value="Sigma_54_int_dom_CS"/>
</dbReference>
<dbReference type="PROSITE" id="PS00688">
    <property type="entry name" value="SIGMA54_INTERACT_3"/>
    <property type="match status" value="1"/>
</dbReference>
<evidence type="ECO:0000256" key="4">
    <source>
        <dbReference type="ARBA" id="ARBA00023125"/>
    </source>
</evidence>
<keyword evidence="2" id="KW-0067">ATP-binding</keyword>
<dbReference type="Gene3D" id="3.40.50.300">
    <property type="entry name" value="P-loop containing nucleotide triphosphate hydrolases"/>
    <property type="match status" value="1"/>
</dbReference>
<dbReference type="SMART" id="SM00382">
    <property type="entry name" value="AAA"/>
    <property type="match status" value="1"/>
</dbReference>
<dbReference type="Proteomes" id="UP001293718">
    <property type="component" value="Unassembled WGS sequence"/>
</dbReference>
<dbReference type="PROSITE" id="PS00675">
    <property type="entry name" value="SIGMA54_INTERACT_1"/>
    <property type="match status" value="1"/>
</dbReference>
<dbReference type="SUPFAM" id="SSF55781">
    <property type="entry name" value="GAF domain-like"/>
    <property type="match status" value="1"/>
</dbReference>
<dbReference type="CDD" id="cd00009">
    <property type="entry name" value="AAA"/>
    <property type="match status" value="1"/>
</dbReference>